<evidence type="ECO:0000256" key="3">
    <source>
        <dbReference type="ARBA" id="ARBA00009409"/>
    </source>
</evidence>
<dbReference type="GO" id="GO:0003684">
    <property type="term" value="F:damaged DNA binding"/>
    <property type="evidence" value="ECO:0007669"/>
    <property type="project" value="InterPro"/>
</dbReference>
<name>A0A4R6BFG3_9STAP</name>
<protein>
    <recommendedName>
        <fullName evidence="7">Formamidopyrimidine-DNA glycosylase</fullName>
        <ecNumber evidence="5">3.2.2.23</ecNumber>
        <ecNumber evidence="6">4.2.99.18</ecNumber>
    </recommendedName>
    <alternativeName>
        <fullName evidence="18">DNA-(apurinic or apyrimidinic site) lyase MutM</fullName>
    </alternativeName>
</protein>
<dbReference type="GO" id="GO:0006284">
    <property type="term" value="P:base-excision repair"/>
    <property type="evidence" value="ECO:0007669"/>
    <property type="project" value="InterPro"/>
</dbReference>
<dbReference type="FunFam" id="1.10.8.50:FF:000003">
    <property type="entry name" value="Formamidopyrimidine-DNA glycosylase"/>
    <property type="match status" value="1"/>
</dbReference>
<dbReference type="Pfam" id="PF01149">
    <property type="entry name" value="Fapy_DNA_glyco"/>
    <property type="match status" value="1"/>
</dbReference>
<evidence type="ECO:0000256" key="6">
    <source>
        <dbReference type="ARBA" id="ARBA00012720"/>
    </source>
</evidence>
<evidence type="ECO:0000256" key="14">
    <source>
        <dbReference type="ARBA" id="ARBA00023204"/>
    </source>
</evidence>
<dbReference type="InterPro" id="IPR015886">
    <property type="entry name" value="H2TH_FPG"/>
</dbReference>
<evidence type="ECO:0000259" key="21">
    <source>
        <dbReference type="PROSITE" id="PS51066"/>
    </source>
</evidence>
<dbReference type="PROSITE" id="PS01242">
    <property type="entry name" value="ZF_FPG_1"/>
    <property type="match status" value="1"/>
</dbReference>
<evidence type="ECO:0000256" key="19">
    <source>
        <dbReference type="ARBA" id="ARBA00044632"/>
    </source>
</evidence>
<evidence type="ECO:0000256" key="1">
    <source>
        <dbReference type="ARBA" id="ARBA00001668"/>
    </source>
</evidence>
<keyword evidence="17 23" id="KW-0326">Glycosidase</keyword>
<dbReference type="SUPFAM" id="SSF81624">
    <property type="entry name" value="N-terminal domain of MutM-like DNA repair proteins"/>
    <property type="match status" value="1"/>
</dbReference>
<dbReference type="SMART" id="SM01232">
    <property type="entry name" value="H2TH"/>
    <property type="match status" value="1"/>
</dbReference>
<dbReference type="OrthoDB" id="9800855at2"/>
<feature type="domain" description="Formamidopyrimidine-DNA glycosylase catalytic" evidence="22">
    <location>
        <begin position="2"/>
        <end position="133"/>
    </location>
</feature>
<evidence type="ECO:0000259" key="22">
    <source>
        <dbReference type="PROSITE" id="PS51068"/>
    </source>
</evidence>
<evidence type="ECO:0000256" key="20">
    <source>
        <dbReference type="PROSITE-ProRule" id="PRU00391"/>
    </source>
</evidence>
<comment type="catalytic activity">
    <reaction evidence="19">
        <text>2'-deoxyribonucleotide-(2'-deoxyribose 5'-phosphate)-2'-deoxyribonucleotide-DNA = a 3'-end 2'-deoxyribonucleotide-(2,3-dehydro-2,3-deoxyribose 5'-phosphate)-DNA + a 5'-end 5'-phospho-2'-deoxyribonucleoside-DNA + H(+)</text>
        <dbReference type="Rhea" id="RHEA:66592"/>
        <dbReference type="Rhea" id="RHEA-COMP:13180"/>
        <dbReference type="Rhea" id="RHEA-COMP:16897"/>
        <dbReference type="Rhea" id="RHEA-COMP:17067"/>
        <dbReference type="ChEBI" id="CHEBI:15378"/>
        <dbReference type="ChEBI" id="CHEBI:136412"/>
        <dbReference type="ChEBI" id="CHEBI:157695"/>
        <dbReference type="ChEBI" id="CHEBI:167181"/>
        <dbReference type="EC" id="4.2.99.18"/>
    </reaction>
</comment>
<evidence type="ECO:0000256" key="9">
    <source>
        <dbReference type="ARBA" id="ARBA00022763"/>
    </source>
</evidence>
<keyword evidence="16" id="KW-0511">Multifunctional enzyme</keyword>
<evidence type="ECO:0000313" key="23">
    <source>
        <dbReference type="EMBL" id="TDL98562.1"/>
    </source>
</evidence>
<keyword evidence="13" id="KW-0238">DNA-binding</keyword>
<evidence type="ECO:0000256" key="18">
    <source>
        <dbReference type="ARBA" id="ARBA00030638"/>
    </source>
</evidence>
<evidence type="ECO:0000256" key="15">
    <source>
        <dbReference type="ARBA" id="ARBA00023239"/>
    </source>
</evidence>
<gene>
    <name evidence="23" type="primary">mutM</name>
    <name evidence="23" type="ORF">ERX27_01960</name>
</gene>
<keyword evidence="12" id="KW-0862">Zinc</keyword>
<dbReference type="EC" id="3.2.2.23" evidence="5"/>
<dbReference type="PROSITE" id="PS51068">
    <property type="entry name" value="FPG_CAT"/>
    <property type="match status" value="1"/>
</dbReference>
<reference evidence="23 24" key="1">
    <citation type="submission" date="2019-01" db="EMBL/GenBank/DDBJ databases">
        <title>Draft genome sequences of the type strains of six Macrococcus species.</title>
        <authorList>
            <person name="Mazhar S."/>
            <person name="Altermann E."/>
            <person name="Hill C."/>
            <person name="Mcauliffe O."/>
        </authorList>
    </citation>
    <scope>NUCLEOTIDE SEQUENCE [LARGE SCALE GENOMIC DNA]</scope>
    <source>
        <strain evidence="23 24">CCM4811</strain>
    </source>
</reference>
<dbReference type="InterPro" id="IPR015887">
    <property type="entry name" value="DNA_glyclase_Znf_dom_DNA_BS"/>
</dbReference>
<dbReference type="SMART" id="SM00898">
    <property type="entry name" value="Fapy_DNA_glyco"/>
    <property type="match status" value="1"/>
</dbReference>
<dbReference type="PANTHER" id="PTHR22993">
    <property type="entry name" value="FORMAMIDOPYRIMIDINE-DNA GLYCOSYLASE"/>
    <property type="match status" value="1"/>
</dbReference>
<dbReference type="GO" id="GO:0003690">
    <property type="term" value="F:double-stranded DNA binding"/>
    <property type="evidence" value="ECO:0007669"/>
    <property type="project" value="UniProtKB-ARBA"/>
</dbReference>
<dbReference type="NCBIfam" id="TIGR00577">
    <property type="entry name" value="fpg"/>
    <property type="match status" value="1"/>
</dbReference>
<dbReference type="InterPro" id="IPR012319">
    <property type="entry name" value="FPG_cat"/>
</dbReference>
<dbReference type="SUPFAM" id="SSF57716">
    <property type="entry name" value="Glucocorticoid receptor-like (DNA-binding domain)"/>
    <property type="match status" value="1"/>
</dbReference>
<dbReference type="SUPFAM" id="SSF46946">
    <property type="entry name" value="S13-like H2TH domain"/>
    <property type="match status" value="1"/>
</dbReference>
<dbReference type="RefSeq" id="WP_133431155.1">
    <property type="nucleotide sequence ID" value="NZ_CP092179.1"/>
</dbReference>
<dbReference type="InterPro" id="IPR010663">
    <property type="entry name" value="Znf_FPG/IleRS"/>
</dbReference>
<evidence type="ECO:0000256" key="4">
    <source>
        <dbReference type="ARBA" id="ARBA00011245"/>
    </source>
</evidence>
<keyword evidence="11 23" id="KW-0378">Hydrolase</keyword>
<evidence type="ECO:0000256" key="16">
    <source>
        <dbReference type="ARBA" id="ARBA00023268"/>
    </source>
</evidence>
<evidence type="ECO:0000256" key="10">
    <source>
        <dbReference type="ARBA" id="ARBA00022771"/>
    </source>
</evidence>
<dbReference type="Pfam" id="PF06831">
    <property type="entry name" value="H2TH"/>
    <property type="match status" value="1"/>
</dbReference>
<evidence type="ECO:0000256" key="17">
    <source>
        <dbReference type="ARBA" id="ARBA00023295"/>
    </source>
</evidence>
<dbReference type="NCBIfam" id="NF002211">
    <property type="entry name" value="PRK01103.1"/>
    <property type="match status" value="1"/>
</dbReference>
<dbReference type="GO" id="GO:0034039">
    <property type="term" value="F:8-oxo-7,8-dihydroguanine DNA N-glycosylase activity"/>
    <property type="evidence" value="ECO:0007669"/>
    <property type="project" value="TreeGrafter"/>
</dbReference>
<dbReference type="InterPro" id="IPR000214">
    <property type="entry name" value="Znf_DNA_glyclase/AP_lyase"/>
</dbReference>
<feature type="domain" description="FPG-type" evidence="21">
    <location>
        <begin position="258"/>
        <end position="290"/>
    </location>
</feature>
<keyword evidence="10 20" id="KW-0863">Zinc-finger</keyword>
<comment type="caution">
    <text evidence="23">The sequence shown here is derived from an EMBL/GenBank/DDBJ whole genome shotgun (WGS) entry which is preliminary data.</text>
</comment>
<dbReference type="Pfam" id="PF06827">
    <property type="entry name" value="zf-FPG_IleRS"/>
    <property type="match status" value="1"/>
</dbReference>
<evidence type="ECO:0000256" key="12">
    <source>
        <dbReference type="ARBA" id="ARBA00022833"/>
    </source>
</evidence>
<keyword evidence="14" id="KW-0234">DNA repair</keyword>
<dbReference type="EC" id="4.2.99.18" evidence="6"/>
<sequence length="290" mass="32987">MPELPEVEHVKRGLEPKVTGEVITGVTFSDKVHIGKEAGKETIIKGIDLESFRERVIGSRFKSIDRRSKYLIFTLENEFGEQFIISHLGMSGAYFVVDTIDDIGIPNYINHWHVELELQSGKKLIYSDIRRFGEMRLAKHLEDAAQIMAIAPEPFEEGSEDYFIRQLKQKKWQQKKIKEAVMNHSVISGCGNIYACEGLHTAAINPHRLVKDMTEDEQRRLFKALVASLEEGIRYGGSSISSYRNVEGESGQMQTRFKIYGRQTCGTCGREVEKAVIAGRNTHYCTHCQK</sequence>
<comment type="similarity">
    <text evidence="3">Belongs to the FPG family.</text>
</comment>
<organism evidence="23 24">
    <name type="scientific">Macrococcus brunensis</name>
    <dbReference type="NCBI Taxonomy" id="198483"/>
    <lineage>
        <taxon>Bacteria</taxon>
        <taxon>Bacillati</taxon>
        <taxon>Bacillota</taxon>
        <taxon>Bacilli</taxon>
        <taxon>Bacillales</taxon>
        <taxon>Staphylococcaceae</taxon>
        <taxon>Macrococcus</taxon>
    </lineage>
</organism>
<dbReference type="EMBL" id="SCWA01000003">
    <property type="protein sequence ID" value="TDL98562.1"/>
    <property type="molecule type" value="Genomic_DNA"/>
</dbReference>
<accession>A0A4R6BFG3</accession>
<keyword evidence="15 23" id="KW-0456">Lyase</keyword>
<evidence type="ECO:0000313" key="24">
    <source>
        <dbReference type="Proteomes" id="UP000295310"/>
    </source>
</evidence>
<comment type="catalytic activity">
    <reaction evidence="1">
        <text>Hydrolysis of DNA containing ring-opened 7-methylguanine residues, releasing 2,6-diamino-4-hydroxy-5-(N-methyl)formamidopyrimidine.</text>
        <dbReference type="EC" id="3.2.2.23"/>
    </reaction>
</comment>
<keyword evidence="8" id="KW-0479">Metal-binding</keyword>
<dbReference type="InterPro" id="IPR010979">
    <property type="entry name" value="Ribosomal_uS13-like_H2TH"/>
</dbReference>
<evidence type="ECO:0000256" key="2">
    <source>
        <dbReference type="ARBA" id="ARBA00001947"/>
    </source>
</evidence>
<evidence type="ECO:0000256" key="5">
    <source>
        <dbReference type="ARBA" id="ARBA00012024"/>
    </source>
</evidence>
<proteinExistence type="inferred from homology"/>
<dbReference type="GO" id="GO:0008270">
    <property type="term" value="F:zinc ion binding"/>
    <property type="evidence" value="ECO:0007669"/>
    <property type="project" value="UniProtKB-KW"/>
</dbReference>
<evidence type="ECO:0000256" key="11">
    <source>
        <dbReference type="ARBA" id="ARBA00022801"/>
    </source>
</evidence>
<keyword evidence="9" id="KW-0227">DNA damage</keyword>
<dbReference type="PROSITE" id="PS51066">
    <property type="entry name" value="ZF_FPG_2"/>
    <property type="match status" value="1"/>
</dbReference>
<dbReference type="CDD" id="cd08966">
    <property type="entry name" value="EcFpg-like_N"/>
    <property type="match status" value="1"/>
</dbReference>
<dbReference type="PANTHER" id="PTHR22993:SF9">
    <property type="entry name" value="FORMAMIDOPYRIMIDINE-DNA GLYCOSYLASE"/>
    <property type="match status" value="1"/>
</dbReference>
<comment type="subunit">
    <text evidence="4">Monomer.</text>
</comment>
<dbReference type="GO" id="GO:0140078">
    <property type="term" value="F:class I DNA-(apurinic or apyrimidinic site) endonuclease activity"/>
    <property type="evidence" value="ECO:0007669"/>
    <property type="project" value="UniProtKB-EC"/>
</dbReference>
<dbReference type="Gene3D" id="1.10.8.50">
    <property type="match status" value="1"/>
</dbReference>
<evidence type="ECO:0000256" key="13">
    <source>
        <dbReference type="ARBA" id="ARBA00023125"/>
    </source>
</evidence>
<dbReference type="InterPro" id="IPR035937">
    <property type="entry name" value="FPG_N"/>
</dbReference>
<dbReference type="AlphaFoldDB" id="A0A4R6BFG3"/>
<comment type="cofactor">
    <cofactor evidence="2">
        <name>Zn(2+)</name>
        <dbReference type="ChEBI" id="CHEBI:29105"/>
    </cofactor>
</comment>
<dbReference type="Proteomes" id="UP000295310">
    <property type="component" value="Unassembled WGS sequence"/>
</dbReference>
<evidence type="ECO:0000256" key="8">
    <source>
        <dbReference type="ARBA" id="ARBA00022723"/>
    </source>
</evidence>
<keyword evidence="24" id="KW-1185">Reference proteome</keyword>
<evidence type="ECO:0000256" key="7">
    <source>
        <dbReference type="ARBA" id="ARBA00016240"/>
    </source>
</evidence>
<dbReference type="Gene3D" id="3.20.190.10">
    <property type="entry name" value="MutM-like, N-terminal"/>
    <property type="match status" value="1"/>
</dbReference>
<dbReference type="InterPro" id="IPR020629">
    <property type="entry name" value="FPG_Glyclase"/>
</dbReference>